<dbReference type="Gene3D" id="2.60.120.620">
    <property type="entry name" value="q2cbj1_9rhob like domain"/>
    <property type="match status" value="1"/>
</dbReference>
<comment type="caution">
    <text evidence="2">The sequence shown here is derived from an EMBL/GenBank/DDBJ whole genome shotgun (WGS) entry which is preliminary data.</text>
</comment>
<gene>
    <name evidence="2" type="ORF">MNOR_LOCUS10503</name>
</gene>
<evidence type="ECO:0000259" key="1">
    <source>
        <dbReference type="PROSITE" id="PS51471"/>
    </source>
</evidence>
<dbReference type="AlphaFoldDB" id="A0AAV2QDG3"/>
<dbReference type="EMBL" id="CAXKWB010005310">
    <property type="protein sequence ID" value="CAL4077784.1"/>
    <property type="molecule type" value="Genomic_DNA"/>
</dbReference>
<organism evidence="2 3">
    <name type="scientific">Meganyctiphanes norvegica</name>
    <name type="common">Northern krill</name>
    <name type="synonym">Thysanopoda norvegica</name>
    <dbReference type="NCBI Taxonomy" id="48144"/>
    <lineage>
        <taxon>Eukaryota</taxon>
        <taxon>Metazoa</taxon>
        <taxon>Ecdysozoa</taxon>
        <taxon>Arthropoda</taxon>
        <taxon>Crustacea</taxon>
        <taxon>Multicrustacea</taxon>
        <taxon>Malacostraca</taxon>
        <taxon>Eumalacostraca</taxon>
        <taxon>Eucarida</taxon>
        <taxon>Euphausiacea</taxon>
        <taxon>Euphausiidae</taxon>
        <taxon>Meganyctiphanes</taxon>
    </lineage>
</organism>
<evidence type="ECO:0000313" key="2">
    <source>
        <dbReference type="EMBL" id="CAL4077784.1"/>
    </source>
</evidence>
<evidence type="ECO:0000313" key="3">
    <source>
        <dbReference type="Proteomes" id="UP001497623"/>
    </source>
</evidence>
<dbReference type="PANTHER" id="PTHR33099:SF7">
    <property type="entry name" value="MYND-TYPE DOMAIN-CONTAINING PROTEIN"/>
    <property type="match status" value="1"/>
</dbReference>
<dbReference type="PROSITE" id="PS51471">
    <property type="entry name" value="FE2OG_OXY"/>
    <property type="match status" value="1"/>
</dbReference>
<keyword evidence="3" id="KW-1185">Reference proteome</keyword>
<dbReference type="PANTHER" id="PTHR33099">
    <property type="entry name" value="FE2OG DIOXYGENASE DOMAIN-CONTAINING PROTEIN"/>
    <property type="match status" value="1"/>
</dbReference>
<proteinExistence type="predicted"/>
<reference evidence="2 3" key="1">
    <citation type="submission" date="2024-05" db="EMBL/GenBank/DDBJ databases">
        <authorList>
            <person name="Wallberg A."/>
        </authorList>
    </citation>
    <scope>NUCLEOTIDE SEQUENCE [LARGE SCALE GENOMIC DNA]</scope>
</reference>
<protein>
    <recommendedName>
        <fullName evidence="1">Fe2OG dioxygenase domain-containing protein</fullName>
    </recommendedName>
</protein>
<accession>A0AAV2QDG3</accession>
<name>A0AAV2QDG3_MEGNR</name>
<dbReference type="Proteomes" id="UP001497623">
    <property type="component" value="Unassembled WGS sequence"/>
</dbReference>
<sequence>MDKRESIVEENKSDPTYVNNIRNILGVLARPGNFSCGGVLEKAQLELSVEGVGKINLPLSYEQVQVLKSKCTSAPFGRGSETLVNKLVRDAWQIDAKDVTFNSEFDKLIKEKIVEIIPILMGESYTEIQQVESELYKLVYYEIGGHFVAHRDTEKVPGMFATLVIQLPSGHEGGALVVTHKGETIVFDFEKGSRDKFFFTAFFADCKHELRKVTAGHRLVLIYNLVHKNSPSTLNINNDPSNNENFITTMKKSIEEWKSDDKGPQYLALKLDHLYTNTNASFQNLKGKDKKLAGALCSCADIDVYLATLTKNEERLNYDEDFDPEDEEDRPLCYYTLHNFIGVKNRKTMFRKLSLDKNEMLIKEEYMFHKYEVRCKSEYEYTGNEGCNINYFYNKKALVFWPKSHGILISCNENFSSVLVNCKKLSRSKKEDSLEMLAGIVLYIEKRHGRAMYQLQDINKVTSIFEIMILFEDKIKYLANTFLLALIKPYRYFDSRKEIVGLPNINSAIALANLINNLSWKSLGNSVQNLVKECAVSYPESCIQLVISLISLGLQEQAINIVKVATPQITAKIENLNSEGGALWAVLLSLDIFRSSFDDFVMKLSKIRESVLIEMMAEMYKLLEPNLINKSRIKNCFCIFLSVLQDNGWKNLSLKSVTLLMPIVLFVDKFDEDISILHSFVQIIISHEYSSTFLKALLQLPSVVDAKKHPSIQLMVQKRLKQLDVHTSNEAKILIENFCEKKVLLNKSCKSNVKLIILE</sequence>
<feature type="domain" description="Fe2OG dioxygenase" evidence="1">
    <location>
        <begin position="130"/>
        <end position="227"/>
    </location>
</feature>
<dbReference type="InterPro" id="IPR005123">
    <property type="entry name" value="Oxoglu/Fe-dep_dioxygenase_dom"/>
</dbReference>